<sequence>MFFHKLLSHVKFGTYNPMDWTFQTIMDLLQSPNDGRFILADAKLNNGSLSDERQNTLTKLLMNFMFQDKSKGTDLFFRKIYSLIAEIFPNEEQVGIG</sequence>
<organism evidence="1 2">
    <name type="scientific">Macrosiphum euphorbiae</name>
    <name type="common">potato aphid</name>
    <dbReference type="NCBI Taxonomy" id="13131"/>
    <lineage>
        <taxon>Eukaryota</taxon>
        <taxon>Metazoa</taxon>
        <taxon>Ecdysozoa</taxon>
        <taxon>Arthropoda</taxon>
        <taxon>Hexapoda</taxon>
        <taxon>Insecta</taxon>
        <taxon>Pterygota</taxon>
        <taxon>Neoptera</taxon>
        <taxon>Paraneoptera</taxon>
        <taxon>Hemiptera</taxon>
        <taxon>Sternorrhyncha</taxon>
        <taxon>Aphidomorpha</taxon>
        <taxon>Aphidoidea</taxon>
        <taxon>Aphididae</taxon>
        <taxon>Macrosiphini</taxon>
        <taxon>Macrosiphum</taxon>
    </lineage>
</organism>
<dbReference type="AlphaFoldDB" id="A0AAV0XX19"/>
<gene>
    <name evidence="1" type="ORF">MEUPH1_LOCUS26816</name>
</gene>
<keyword evidence="2" id="KW-1185">Reference proteome</keyword>
<reference evidence="1 2" key="1">
    <citation type="submission" date="2023-01" db="EMBL/GenBank/DDBJ databases">
        <authorList>
            <person name="Whitehead M."/>
        </authorList>
    </citation>
    <scope>NUCLEOTIDE SEQUENCE [LARGE SCALE GENOMIC DNA]</scope>
</reference>
<evidence type="ECO:0000313" key="2">
    <source>
        <dbReference type="Proteomes" id="UP001160148"/>
    </source>
</evidence>
<protein>
    <submittedName>
        <fullName evidence="1">Uncharacterized protein</fullName>
    </submittedName>
</protein>
<evidence type="ECO:0000313" key="1">
    <source>
        <dbReference type="EMBL" id="CAI6373013.1"/>
    </source>
</evidence>
<accession>A0AAV0XX19</accession>
<comment type="caution">
    <text evidence="1">The sequence shown here is derived from an EMBL/GenBank/DDBJ whole genome shotgun (WGS) entry which is preliminary data.</text>
</comment>
<dbReference type="EMBL" id="CARXXK010001085">
    <property type="protein sequence ID" value="CAI6373013.1"/>
    <property type="molecule type" value="Genomic_DNA"/>
</dbReference>
<dbReference type="Proteomes" id="UP001160148">
    <property type="component" value="Unassembled WGS sequence"/>
</dbReference>
<name>A0AAV0XX19_9HEMI</name>
<proteinExistence type="predicted"/>